<accession>A0ABV8K1I6</accession>
<dbReference type="EMBL" id="JBHSAM010000017">
    <property type="protein sequence ID" value="MFC4099382.1"/>
    <property type="molecule type" value="Genomic_DNA"/>
</dbReference>
<gene>
    <name evidence="1" type="ORF">ACFOZ8_06885</name>
</gene>
<proteinExistence type="predicted"/>
<evidence type="ECO:0000313" key="1">
    <source>
        <dbReference type="EMBL" id="MFC4099382.1"/>
    </source>
</evidence>
<name>A0ABV8K1I6_9BACL</name>
<reference evidence="2" key="1">
    <citation type="journal article" date="2019" name="Int. J. Syst. Evol. Microbiol.">
        <title>The Global Catalogue of Microorganisms (GCM) 10K type strain sequencing project: providing services to taxonomists for standard genome sequencing and annotation.</title>
        <authorList>
            <consortium name="The Broad Institute Genomics Platform"/>
            <consortium name="The Broad Institute Genome Sequencing Center for Infectious Disease"/>
            <person name="Wu L."/>
            <person name="Ma J."/>
        </authorList>
    </citation>
    <scope>NUCLEOTIDE SEQUENCE [LARGE SCALE GENOMIC DNA]</scope>
    <source>
        <strain evidence="2">IBRC-M 10987</strain>
    </source>
</reference>
<dbReference type="Proteomes" id="UP001595715">
    <property type="component" value="Unassembled WGS sequence"/>
</dbReference>
<dbReference type="RefSeq" id="WP_377718072.1">
    <property type="nucleotide sequence ID" value="NZ_JBHSAM010000017.1"/>
</dbReference>
<organism evidence="1 2">
    <name type="scientific">Paenibacillus xanthanilyticus</name>
    <dbReference type="NCBI Taxonomy" id="1783531"/>
    <lineage>
        <taxon>Bacteria</taxon>
        <taxon>Bacillati</taxon>
        <taxon>Bacillota</taxon>
        <taxon>Bacilli</taxon>
        <taxon>Bacillales</taxon>
        <taxon>Paenibacillaceae</taxon>
        <taxon>Paenibacillus</taxon>
    </lineage>
</organism>
<comment type="caution">
    <text evidence="1">The sequence shown here is derived from an EMBL/GenBank/DDBJ whole genome shotgun (WGS) entry which is preliminary data.</text>
</comment>
<protein>
    <submittedName>
        <fullName evidence="1">Uncharacterized protein</fullName>
    </submittedName>
</protein>
<keyword evidence="2" id="KW-1185">Reference proteome</keyword>
<sequence>MAGSGNVPLRLNAVWHGNRHAGIEEAKLHIREAGGWIIDFKPLSNRSICLLFEIEPQDVRRLLHILPTINIQYEAETIETLTLLSDKPKSERRDADLKGTLQLTFMHDEPDLIMDVPAFDL</sequence>
<evidence type="ECO:0000313" key="2">
    <source>
        <dbReference type="Proteomes" id="UP001595715"/>
    </source>
</evidence>